<name>A0A845HJI9_9BURK</name>
<protein>
    <submittedName>
        <fullName evidence="3">Integrase</fullName>
    </submittedName>
</protein>
<proteinExistence type="predicted"/>
<evidence type="ECO:0000259" key="2">
    <source>
        <dbReference type="Pfam" id="PF11740"/>
    </source>
</evidence>
<keyword evidence="1" id="KW-0175">Coiled coil</keyword>
<feature type="domain" description="KfrA N-terminal DNA-binding" evidence="2">
    <location>
        <begin position="8"/>
        <end position="122"/>
    </location>
</feature>
<sequence length="347" mass="39078">MARSGLYKSDVKKARESLIAQSLYPSIDAVRMALGNTGSKTTIHKYLKELEEEEGAGPRKASISEALQDLVERLAARLQEEADESVVQAKEAFVRKEQEHTHASQQLQNDLIAARETIQTLEARMSSEVADHAKTRAALQAEIVTRHTAEQQVADLKDRLAENEQHRKSLEDKHTHARDALEHYRQSVKDQRDQDQRRHEQQVQQVQAELRQQQLTLVVKQDEVTRLNQEGARLVLELSHTKQSLYEQLTQGRKLEQKIEQLQSLQQHAGDLERQLASKIAEAELLAERMKEVAAQLAPASARARELELQLAQANARALAQEQIGEQLRVYFDKIAAGPATAAAPKG</sequence>
<reference evidence="3 4" key="1">
    <citation type="submission" date="2019-12" db="EMBL/GenBank/DDBJ databases">
        <title>Novel species isolated from a subtropical stream in China.</title>
        <authorList>
            <person name="Lu H."/>
        </authorList>
    </citation>
    <scope>NUCLEOTIDE SEQUENCE [LARGE SCALE GENOMIC DNA]</scope>
    <source>
        <strain evidence="3 4">FT107W</strain>
    </source>
</reference>
<accession>A0A845HJI9</accession>
<feature type="coiled-coil region" evidence="1">
    <location>
        <begin position="64"/>
        <end position="230"/>
    </location>
</feature>
<dbReference type="Pfam" id="PF11740">
    <property type="entry name" value="KfrA_N"/>
    <property type="match status" value="1"/>
</dbReference>
<keyword evidence="4" id="KW-1185">Reference proteome</keyword>
<dbReference type="Proteomes" id="UP000484875">
    <property type="component" value="Unassembled WGS sequence"/>
</dbReference>
<organism evidence="3 4">
    <name type="scientific">Duganella vulcania</name>
    <dbReference type="NCBI Taxonomy" id="2692166"/>
    <lineage>
        <taxon>Bacteria</taxon>
        <taxon>Pseudomonadati</taxon>
        <taxon>Pseudomonadota</taxon>
        <taxon>Betaproteobacteria</taxon>
        <taxon>Burkholderiales</taxon>
        <taxon>Oxalobacteraceae</taxon>
        <taxon>Telluria group</taxon>
        <taxon>Duganella</taxon>
    </lineage>
</organism>
<dbReference type="InterPro" id="IPR021104">
    <property type="entry name" value="KfrA_DNA-bd_N"/>
</dbReference>
<evidence type="ECO:0000256" key="1">
    <source>
        <dbReference type="SAM" id="Coils"/>
    </source>
</evidence>
<gene>
    <name evidence="3" type="ORF">GTP81_08425</name>
</gene>
<evidence type="ECO:0000313" key="4">
    <source>
        <dbReference type="Proteomes" id="UP000484875"/>
    </source>
</evidence>
<evidence type="ECO:0000313" key="3">
    <source>
        <dbReference type="EMBL" id="MYN16776.1"/>
    </source>
</evidence>
<comment type="caution">
    <text evidence="3">The sequence shown here is derived from an EMBL/GenBank/DDBJ whole genome shotgun (WGS) entry which is preliminary data.</text>
</comment>
<dbReference type="AlphaFoldDB" id="A0A845HJI9"/>
<dbReference type="RefSeq" id="WP_161089455.1">
    <property type="nucleotide sequence ID" value="NZ_WWCV01000011.1"/>
</dbReference>
<dbReference type="EMBL" id="WWCV01000011">
    <property type="protein sequence ID" value="MYN16776.1"/>
    <property type="molecule type" value="Genomic_DNA"/>
</dbReference>
<feature type="coiled-coil region" evidence="1">
    <location>
        <begin position="255"/>
        <end position="324"/>
    </location>
</feature>